<dbReference type="Proteomes" id="UP001328107">
    <property type="component" value="Unassembled WGS sequence"/>
</dbReference>
<comment type="caution">
    <text evidence="7">The sequence shown here is derived from an EMBL/GenBank/DDBJ whole genome shotgun (WGS) entry which is preliminary data.</text>
</comment>
<dbReference type="PROSITE" id="PS00518">
    <property type="entry name" value="ZF_RING_1"/>
    <property type="match status" value="1"/>
</dbReference>
<evidence type="ECO:0000256" key="1">
    <source>
        <dbReference type="ARBA" id="ARBA00022723"/>
    </source>
</evidence>
<dbReference type="EMBL" id="BTRK01000006">
    <property type="protein sequence ID" value="GMR60306.1"/>
    <property type="molecule type" value="Genomic_DNA"/>
</dbReference>
<feature type="domain" description="RING-type" evidence="6">
    <location>
        <begin position="154"/>
        <end position="193"/>
    </location>
</feature>
<organism evidence="7 8">
    <name type="scientific">Pristionchus mayeri</name>
    <dbReference type="NCBI Taxonomy" id="1317129"/>
    <lineage>
        <taxon>Eukaryota</taxon>
        <taxon>Metazoa</taxon>
        <taxon>Ecdysozoa</taxon>
        <taxon>Nematoda</taxon>
        <taxon>Chromadorea</taxon>
        <taxon>Rhabditida</taxon>
        <taxon>Rhabditina</taxon>
        <taxon>Diplogasteromorpha</taxon>
        <taxon>Diplogasteroidea</taxon>
        <taxon>Neodiplogasteridae</taxon>
        <taxon>Pristionchus</taxon>
    </lineage>
</organism>
<keyword evidence="2 4" id="KW-0863">Zinc-finger</keyword>
<dbReference type="AlphaFoldDB" id="A0AAN5DBA0"/>
<feature type="region of interest" description="Disordered" evidence="5">
    <location>
        <begin position="1"/>
        <end position="22"/>
    </location>
</feature>
<dbReference type="InterPro" id="IPR017907">
    <property type="entry name" value="Znf_RING_CS"/>
</dbReference>
<dbReference type="Gene3D" id="3.30.40.10">
    <property type="entry name" value="Zinc/RING finger domain, C3HC4 (zinc finger)"/>
    <property type="match status" value="1"/>
</dbReference>
<dbReference type="Pfam" id="PF13920">
    <property type="entry name" value="zf-C3HC4_3"/>
    <property type="match status" value="1"/>
</dbReference>
<protein>
    <recommendedName>
        <fullName evidence="6">RING-type domain-containing protein</fullName>
    </recommendedName>
</protein>
<dbReference type="PANTHER" id="PTHR12109:SF3">
    <property type="entry name" value="RING FINGER PROTEIN 141"/>
    <property type="match status" value="1"/>
</dbReference>
<dbReference type="InterPro" id="IPR047126">
    <property type="entry name" value="RNF141-like"/>
</dbReference>
<evidence type="ECO:0000256" key="3">
    <source>
        <dbReference type="ARBA" id="ARBA00022833"/>
    </source>
</evidence>
<dbReference type="SMART" id="SM00184">
    <property type="entry name" value="RING"/>
    <property type="match status" value="1"/>
</dbReference>
<dbReference type="GO" id="GO:0004842">
    <property type="term" value="F:ubiquitin-protein transferase activity"/>
    <property type="evidence" value="ECO:0007669"/>
    <property type="project" value="TreeGrafter"/>
</dbReference>
<dbReference type="GO" id="GO:0008270">
    <property type="term" value="F:zinc ion binding"/>
    <property type="evidence" value="ECO:0007669"/>
    <property type="project" value="UniProtKB-KW"/>
</dbReference>
<sequence length="256" mass="28546">MGNGDSRNLAAARLRRPQNAPDSVKKLSTMSWDEFAACVRSVNAKCRGLVNEQKEYFVFCVRNGALRDEGWKEHLQMICVATHTETNQYRFVRTYSIQRFLNIYHAFSMIPEVANVPAALPSLTDSIFVECSTNPESSQAAGIEYGCSVDEKSCCICFDREADTILSCSHSFCTVCVATWSEYRTLFQCPLCKAAIRSPLKDSWELMSEQPTRAEMEGYFTSLMSQREAGPSALPTIFADIRSASPAQSSRGSTCE</sequence>
<keyword evidence="1" id="KW-0479">Metal-binding</keyword>
<dbReference type="GO" id="GO:0051865">
    <property type="term" value="P:protein autoubiquitination"/>
    <property type="evidence" value="ECO:0007669"/>
    <property type="project" value="TreeGrafter"/>
</dbReference>
<keyword evidence="3" id="KW-0862">Zinc</keyword>
<accession>A0AAN5DBA0</accession>
<dbReference type="InterPro" id="IPR001841">
    <property type="entry name" value="Znf_RING"/>
</dbReference>
<evidence type="ECO:0000259" key="6">
    <source>
        <dbReference type="PROSITE" id="PS50089"/>
    </source>
</evidence>
<dbReference type="PROSITE" id="PS50089">
    <property type="entry name" value="ZF_RING_2"/>
    <property type="match status" value="1"/>
</dbReference>
<dbReference type="PANTHER" id="PTHR12109">
    <property type="entry name" value="RING FINGER PROTEIN 141-RELATED"/>
    <property type="match status" value="1"/>
</dbReference>
<evidence type="ECO:0000256" key="4">
    <source>
        <dbReference type="PROSITE-ProRule" id="PRU00175"/>
    </source>
</evidence>
<dbReference type="InterPro" id="IPR013083">
    <property type="entry name" value="Znf_RING/FYVE/PHD"/>
</dbReference>
<proteinExistence type="predicted"/>
<name>A0AAN5DBA0_9BILA</name>
<gene>
    <name evidence="7" type="ORF">PMAYCL1PPCAC_30501</name>
</gene>
<evidence type="ECO:0000256" key="5">
    <source>
        <dbReference type="SAM" id="MobiDB-lite"/>
    </source>
</evidence>
<keyword evidence="8" id="KW-1185">Reference proteome</keyword>
<evidence type="ECO:0000313" key="7">
    <source>
        <dbReference type="EMBL" id="GMR60306.1"/>
    </source>
</evidence>
<reference evidence="8" key="1">
    <citation type="submission" date="2022-10" db="EMBL/GenBank/DDBJ databases">
        <title>Genome assembly of Pristionchus species.</title>
        <authorList>
            <person name="Yoshida K."/>
            <person name="Sommer R.J."/>
        </authorList>
    </citation>
    <scope>NUCLEOTIDE SEQUENCE [LARGE SCALE GENOMIC DNA]</scope>
    <source>
        <strain evidence="8">RS5460</strain>
    </source>
</reference>
<evidence type="ECO:0000313" key="8">
    <source>
        <dbReference type="Proteomes" id="UP001328107"/>
    </source>
</evidence>
<evidence type="ECO:0000256" key="2">
    <source>
        <dbReference type="ARBA" id="ARBA00022771"/>
    </source>
</evidence>
<dbReference type="SUPFAM" id="SSF57850">
    <property type="entry name" value="RING/U-box"/>
    <property type="match status" value="1"/>
</dbReference>